<dbReference type="AlphaFoldDB" id="A0A380JSA8"/>
<dbReference type="InterPro" id="IPR019493">
    <property type="entry name" value="Bacteriocin_IIb_lactacin-rel"/>
</dbReference>
<organism evidence="1 2">
    <name type="scientific">Streptococcus equi subsp. equi</name>
    <dbReference type="NCBI Taxonomy" id="148942"/>
    <lineage>
        <taxon>Bacteria</taxon>
        <taxon>Bacillati</taxon>
        <taxon>Bacillota</taxon>
        <taxon>Bacilli</taxon>
        <taxon>Lactobacillales</taxon>
        <taxon>Streptococcaceae</taxon>
        <taxon>Streptococcus</taxon>
    </lineage>
</organism>
<dbReference type="Pfam" id="PF10439">
    <property type="entry name" value="Bacteriocin_IIc"/>
    <property type="match status" value="1"/>
</dbReference>
<evidence type="ECO:0000313" key="1">
    <source>
        <dbReference type="EMBL" id="SUN46318.1"/>
    </source>
</evidence>
<accession>A0A380JSA8</accession>
<name>A0A380JSA8_9STRE</name>
<protein>
    <submittedName>
        <fullName evidence="1">Bacteriocin</fullName>
    </submittedName>
</protein>
<sequence>MNTKTVEQFSTMTADMLAGVEGGNCIWHDFTQAAVFSGAGNGFRLGVKTRTWQGAAAGAAGGLVIGAVGYGSVCRW</sequence>
<dbReference type="EMBL" id="UHFF01000002">
    <property type="protein sequence ID" value="SUN46318.1"/>
    <property type="molecule type" value="Genomic_DNA"/>
</dbReference>
<reference evidence="1 2" key="1">
    <citation type="submission" date="2018-06" db="EMBL/GenBank/DDBJ databases">
        <authorList>
            <consortium name="Pathogen Informatics"/>
            <person name="Doyle S."/>
        </authorList>
    </citation>
    <scope>NUCLEOTIDE SEQUENCE [LARGE SCALE GENOMIC DNA]</scope>
    <source>
        <strain evidence="1 2">NCTC12092</strain>
    </source>
</reference>
<dbReference type="Proteomes" id="UP000254461">
    <property type="component" value="Unassembled WGS sequence"/>
</dbReference>
<dbReference type="RefSeq" id="WP_115250930.1">
    <property type="nucleotide sequence ID" value="NZ_UHFF01000002.1"/>
</dbReference>
<dbReference type="GO" id="GO:0042742">
    <property type="term" value="P:defense response to bacterium"/>
    <property type="evidence" value="ECO:0007669"/>
    <property type="project" value="InterPro"/>
</dbReference>
<evidence type="ECO:0000313" key="2">
    <source>
        <dbReference type="Proteomes" id="UP000254461"/>
    </source>
</evidence>
<gene>
    <name evidence="1" type="ORF">NCTC12092_00966</name>
</gene>
<proteinExistence type="predicted"/>